<accession>A0A022KTE5</accession>
<dbReference type="Pfam" id="PF03795">
    <property type="entry name" value="YCII"/>
    <property type="match status" value="1"/>
</dbReference>
<dbReference type="HOGENOM" id="CLU_110355_7_0_11"/>
<dbReference type="OrthoDB" id="8968203at2"/>
<dbReference type="PANTHER" id="PTHR37828:SF1">
    <property type="entry name" value="YCII-RELATED DOMAIN-CONTAINING PROTEIN"/>
    <property type="match status" value="1"/>
</dbReference>
<name>A0A022KTE5_9MICO</name>
<dbReference type="InterPro" id="IPR005545">
    <property type="entry name" value="YCII"/>
</dbReference>
<protein>
    <recommendedName>
        <fullName evidence="2">YCII-related domain-containing protein</fullName>
    </recommendedName>
</protein>
<dbReference type="InterPro" id="IPR011008">
    <property type="entry name" value="Dimeric_a/b-barrel"/>
</dbReference>
<dbReference type="Gene3D" id="3.30.70.1060">
    <property type="entry name" value="Dimeric alpha+beta barrel"/>
    <property type="match status" value="1"/>
</dbReference>
<evidence type="ECO:0000259" key="2">
    <source>
        <dbReference type="Pfam" id="PF03795"/>
    </source>
</evidence>
<dbReference type="EMBL" id="AORC01000010">
    <property type="protein sequence ID" value="EYT49134.1"/>
    <property type="molecule type" value="Genomic_DNA"/>
</dbReference>
<dbReference type="RefSeq" id="WP_017823374.1">
    <property type="nucleotide sequence ID" value="NZ_AORC01000010.1"/>
</dbReference>
<proteinExistence type="inferred from homology"/>
<evidence type="ECO:0000313" key="4">
    <source>
        <dbReference type="Proteomes" id="UP000019754"/>
    </source>
</evidence>
<feature type="domain" description="YCII-related" evidence="2">
    <location>
        <begin position="4"/>
        <end position="85"/>
    </location>
</feature>
<dbReference type="AlphaFoldDB" id="A0A022KTE5"/>
<gene>
    <name evidence="3" type="ORF">D641_0109225</name>
</gene>
<evidence type="ECO:0000313" key="3">
    <source>
        <dbReference type="EMBL" id="EYT49134.1"/>
    </source>
</evidence>
<dbReference type="SUPFAM" id="SSF54909">
    <property type="entry name" value="Dimeric alpha+beta barrel"/>
    <property type="match status" value="1"/>
</dbReference>
<comment type="caution">
    <text evidence="3">The sequence shown here is derived from an EMBL/GenBank/DDBJ whole genome shotgun (WGS) entry which is preliminary data.</text>
</comment>
<comment type="similarity">
    <text evidence="1">Belongs to the YciI family.</text>
</comment>
<evidence type="ECO:0000256" key="1">
    <source>
        <dbReference type="ARBA" id="ARBA00007689"/>
    </source>
</evidence>
<keyword evidence="4" id="KW-1185">Reference proteome</keyword>
<dbReference type="Proteomes" id="UP000019754">
    <property type="component" value="Unassembled WGS sequence"/>
</dbReference>
<organism evidence="3 4">
    <name type="scientific">Brachybacterium muris UCD-AY4</name>
    <dbReference type="NCBI Taxonomy" id="1249481"/>
    <lineage>
        <taxon>Bacteria</taxon>
        <taxon>Bacillati</taxon>
        <taxon>Actinomycetota</taxon>
        <taxon>Actinomycetes</taxon>
        <taxon>Micrococcales</taxon>
        <taxon>Dermabacteraceae</taxon>
        <taxon>Brachybacterium</taxon>
    </lineage>
</organism>
<reference evidence="3 4" key="1">
    <citation type="journal article" date="2013" name="Genome Announc.">
        <title>Draft genome sequence of an Actinobacterium, Brachybacterium muris strain UCD-AY4.</title>
        <authorList>
            <person name="Lo J.R."/>
            <person name="Lang J.M."/>
            <person name="Darling A.E."/>
            <person name="Eisen J.A."/>
            <person name="Coil D.A."/>
        </authorList>
    </citation>
    <scope>NUCLEOTIDE SEQUENCE [LARGE SCALE GENOMIC DNA]</scope>
    <source>
        <strain evidence="3 4">UCD-AY4</strain>
    </source>
</reference>
<dbReference type="PANTHER" id="PTHR37828">
    <property type="entry name" value="GSR2449 PROTEIN"/>
    <property type="match status" value="1"/>
</dbReference>
<sequence length="96" mass="10620">MPTYAVTYRYVDDAAKLDQYRAEHRAFLREQYEAGRLLLSGPLTDGDAAALLIVRGDDMQDAQSVLADDPFRREGLIAEATTRGWNVVIGEFAALG</sequence>